<dbReference type="PANTHER" id="PTHR42111">
    <property type="entry name" value="YALI0D23727P"/>
    <property type="match status" value="1"/>
</dbReference>
<keyword evidence="3" id="KW-1185">Reference proteome</keyword>
<dbReference type="PANTHER" id="PTHR42111:SF1">
    <property type="entry name" value="YALI0D23727P"/>
    <property type="match status" value="1"/>
</dbReference>
<organism evidence="2 3">
    <name type="scientific">Carpinus fangiana</name>
    <dbReference type="NCBI Taxonomy" id="176857"/>
    <lineage>
        <taxon>Eukaryota</taxon>
        <taxon>Viridiplantae</taxon>
        <taxon>Streptophyta</taxon>
        <taxon>Embryophyta</taxon>
        <taxon>Tracheophyta</taxon>
        <taxon>Spermatophyta</taxon>
        <taxon>Magnoliopsida</taxon>
        <taxon>eudicotyledons</taxon>
        <taxon>Gunneridae</taxon>
        <taxon>Pentapetalae</taxon>
        <taxon>rosids</taxon>
        <taxon>fabids</taxon>
        <taxon>Fagales</taxon>
        <taxon>Betulaceae</taxon>
        <taxon>Carpinus</taxon>
    </lineage>
</organism>
<evidence type="ECO:0000313" key="3">
    <source>
        <dbReference type="Proteomes" id="UP000327013"/>
    </source>
</evidence>
<feature type="compositionally biased region" description="Basic and acidic residues" evidence="1">
    <location>
        <begin position="55"/>
        <end position="65"/>
    </location>
</feature>
<comment type="caution">
    <text evidence="2">The sequence shown here is derived from an EMBL/GenBank/DDBJ whole genome shotgun (WGS) entry which is preliminary data.</text>
</comment>
<evidence type="ECO:0000256" key="1">
    <source>
        <dbReference type="SAM" id="MobiDB-lite"/>
    </source>
</evidence>
<feature type="compositionally biased region" description="Low complexity" evidence="1">
    <location>
        <begin position="295"/>
        <end position="304"/>
    </location>
</feature>
<dbReference type="EMBL" id="VIBQ01000031">
    <property type="protein sequence ID" value="KAB8416421.1"/>
    <property type="molecule type" value="Genomic_DNA"/>
</dbReference>
<reference evidence="2 3" key="1">
    <citation type="submission" date="2019-06" db="EMBL/GenBank/DDBJ databases">
        <title>A chromosomal-level reference genome of Carpinus fangiana (Coryloideae, Betulaceae).</title>
        <authorList>
            <person name="Yang X."/>
            <person name="Wang Z."/>
            <person name="Zhang L."/>
            <person name="Hao G."/>
            <person name="Liu J."/>
            <person name="Yang Y."/>
        </authorList>
    </citation>
    <scope>NUCLEOTIDE SEQUENCE [LARGE SCALE GENOMIC DNA]</scope>
    <source>
        <strain evidence="2">Cfa_2016G</strain>
        <tissue evidence="2">Leaf</tissue>
    </source>
</reference>
<proteinExistence type="predicted"/>
<protein>
    <submittedName>
        <fullName evidence="2">Uncharacterized protein</fullName>
    </submittedName>
</protein>
<sequence>MTSPLPESVTDVSHIHGQTGLSPDAETAAAASSSAAPSATTPSIDAKLKTRALGRGREGDSKARPSDIMVGGLNPSSPPRLPGPEGQRSGSPFQSAVSPGRSNLMRSSSPRHLSPATSQIFERDVVDPNVPSELSPAIPAHIQTEDHIPPVLEAASSALTDDHLGQDDIEIVTHTAHEPASVTVTGSSTNLHAMSESTSHLSHMSSLNELAAPSAEHDAESASAYGVVDPLDPRRLSFISFADVVHSEHQEAGHAAHPLSISSTAASLAGDRSPEPIRSPLSSGGSPPPAGGAGASSFRAGEASPVRGAAAPSVSSGQGGGHGELTIETMRHAIQKTSNHNEGTLSAPMSAVSEDGGMPGRFPPSIPLSGAGQQIAEAC</sequence>
<dbReference type="Proteomes" id="UP000327013">
    <property type="component" value="Unassembled WGS sequence"/>
</dbReference>
<feature type="compositionally biased region" description="Low complexity" evidence="1">
    <location>
        <begin position="22"/>
        <end position="43"/>
    </location>
</feature>
<dbReference type="OrthoDB" id="5364312at2759"/>
<dbReference type="AlphaFoldDB" id="A0A5N6KZK3"/>
<name>A0A5N6KZK3_9ROSI</name>
<feature type="region of interest" description="Disordered" evidence="1">
    <location>
        <begin position="1"/>
        <end position="119"/>
    </location>
</feature>
<feature type="compositionally biased region" description="Polar residues" evidence="1">
    <location>
        <begin position="88"/>
        <end position="119"/>
    </location>
</feature>
<evidence type="ECO:0000313" key="2">
    <source>
        <dbReference type="EMBL" id="KAB8416421.1"/>
    </source>
</evidence>
<gene>
    <name evidence="2" type="ORF">FH972_024940</name>
</gene>
<accession>A0A5N6KZK3</accession>
<feature type="region of interest" description="Disordered" evidence="1">
    <location>
        <begin position="265"/>
        <end position="324"/>
    </location>
</feature>